<dbReference type="SUPFAM" id="SSF53850">
    <property type="entry name" value="Periplasmic binding protein-like II"/>
    <property type="match status" value="1"/>
</dbReference>
<sequence>MEQLKTITINHLRYFISVYELGGISLAAKTHGVTQSAITKSIKSFENQLDLPLFHRDTQNIHPTEAAKTLYPKVQDICFAFSTMGNTVDVIHKGDHGEIKIGVGKIVAPIATQLLSELFSNHFPNLKLSIQDDGPEGLYKKLLQDEIDFFILYSKADRFFSHTDQLIIKKLIDLEIVAVISPETQQFEDITDYRWALPQVTESFLQCSAFLKPYKDIEAKSNIAYEIDLNHARISLAEEGKAATIVPMFLVKDKVESGRLMRLSAPLEKFELSVFYLSTKPLSNNSKLILDRFREHFSNRL</sequence>
<dbReference type="InterPro" id="IPR036388">
    <property type="entry name" value="WH-like_DNA-bd_sf"/>
</dbReference>
<evidence type="ECO:0000256" key="4">
    <source>
        <dbReference type="ARBA" id="ARBA00023163"/>
    </source>
</evidence>
<name>A0ABN8E410_9VIBR</name>
<evidence type="ECO:0000259" key="5">
    <source>
        <dbReference type="PROSITE" id="PS50931"/>
    </source>
</evidence>
<proteinExistence type="inferred from homology"/>
<dbReference type="Proteomes" id="UP000838748">
    <property type="component" value="Unassembled WGS sequence"/>
</dbReference>
<keyword evidence="4" id="KW-0804">Transcription</keyword>
<dbReference type="CDD" id="cd05466">
    <property type="entry name" value="PBP2_LTTR_substrate"/>
    <property type="match status" value="1"/>
</dbReference>
<evidence type="ECO:0000256" key="2">
    <source>
        <dbReference type="ARBA" id="ARBA00023015"/>
    </source>
</evidence>
<dbReference type="RefSeq" id="WP_237360650.1">
    <property type="nucleotide sequence ID" value="NZ_CAKLDM010000001.1"/>
</dbReference>
<dbReference type="InterPro" id="IPR036390">
    <property type="entry name" value="WH_DNA-bd_sf"/>
</dbReference>
<protein>
    <submittedName>
        <fullName evidence="6">HTH-type transcriptional regulator ArgP</fullName>
    </submittedName>
</protein>
<dbReference type="EMBL" id="CAKLDM010000001">
    <property type="protein sequence ID" value="CAH0537756.1"/>
    <property type="molecule type" value="Genomic_DNA"/>
</dbReference>
<gene>
    <name evidence="6" type="primary">argP_2</name>
    <name evidence="6" type="ORF">VMF7928_01309</name>
</gene>
<dbReference type="PROSITE" id="PS50931">
    <property type="entry name" value="HTH_LYSR"/>
    <property type="match status" value="1"/>
</dbReference>
<dbReference type="Gene3D" id="3.40.190.10">
    <property type="entry name" value="Periplasmic binding protein-like II"/>
    <property type="match status" value="2"/>
</dbReference>
<accession>A0ABN8E410</accession>
<dbReference type="PANTHER" id="PTHR30126">
    <property type="entry name" value="HTH-TYPE TRANSCRIPTIONAL REGULATOR"/>
    <property type="match status" value="1"/>
</dbReference>
<feature type="domain" description="HTH lysR-type" evidence="5">
    <location>
        <begin position="7"/>
        <end position="64"/>
    </location>
</feature>
<comment type="similarity">
    <text evidence="1">Belongs to the LysR transcriptional regulatory family.</text>
</comment>
<evidence type="ECO:0000313" key="7">
    <source>
        <dbReference type="Proteomes" id="UP000838748"/>
    </source>
</evidence>
<keyword evidence="7" id="KW-1185">Reference proteome</keyword>
<evidence type="ECO:0000256" key="3">
    <source>
        <dbReference type="ARBA" id="ARBA00023125"/>
    </source>
</evidence>
<dbReference type="Gene3D" id="1.10.10.10">
    <property type="entry name" value="Winged helix-like DNA-binding domain superfamily/Winged helix DNA-binding domain"/>
    <property type="match status" value="1"/>
</dbReference>
<reference evidence="6" key="1">
    <citation type="submission" date="2021-11" db="EMBL/GenBank/DDBJ databases">
        <authorList>
            <person name="Rodrigo-Torres L."/>
            <person name="Arahal R. D."/>
            <person name="Lucena T."/>
        </authorList>
    </citation>
    <scope>NUCLEOTIDE SEQUENCE</scope>
    <source>
        <strain evidence="6">CECT 7928</strain>
    </source>
</reference>
<dbReference type="Pfam" id="PF00126">
    <property type="entry name" value="HTH_1"/>
    <property type="match status" value="1"/>
</dbReference>
<organism evidence="6 7">
    <name type="scientific">Vibrio marisflavi CECT 7928</name>
    <dbReference type="NCBI Taxonomy" id="634439"/>
    <lineage>
        <taxon>Bacteria</taxon>
        <taxon>Pseudomonadati</taxon>
        <taxon>Pseudomonadota</taxon>
        <taxon>Gammaproteobacteria</taxon>
        <taxon>Vibrionales</taxon>
        <taxon>Vibrionaceae</taxon>
        <taxon>Vibrio</taxon>
    </lineage>
</organism>
<evidence type="ECO:0000256" key="1">
    <source>
        <dbReference type="ARBA" id="ARBA00009437"/>
    </source>
</evidence>
<dbReference type="InterPro" id="IPR000847">
    <property type="entry name" value="LysR_HTH_N"/>
</dbReference>
<dbReference type="PANTHER" id="PTHR30126:SF40">
    <property type="entry name" value="HTH-TYPE TRANSCRIPTIONAL REGULATOR GLTR"/>
    <property type="match status" value="1"/>
</dbReference>
<comment type="caution">
    <text evidence="6">The sequence shown here is derived from an EMBL/GenBank/DDBJ whole genome shotgun (WGS) entry which is preliminary data.</text>
</comment>
<dbReference type="SUPFAM" id="SSF46785">
    <property type="entry name" value="Winged helix' DNA-binding domain"/>
    <property type="match status" value="1"/>
</dbReference>
<evidence type="ECO:0000313" key="6">
    <source>
        <dbReference type="EMBL" id="CAH0537756.1"/>
    </source>
</evidence>
<keyword evidence="3" id="KW-0238">DNA-binding</keyword>
<dbReference type="InterPro" id="IPR005119">
    <property type="entry name" value="LysR_subst-bd"/>
</dbReference>
<keyword evidence="2" id="KW-0805">Transcription regulation</keyword>
<dbReference type="Pfam" id="PF03466">
    <property type="entry name" value="LysR_substrate"/>
    <property type="match status" value="1"/>
</dbReference>